<dbReference type="Gene3D" id="2.60.120.430">
    <property type="entry name" value="Galactose-binding lectin"/>
    <property type="match status" value="1"/>
</dbReference>
<evidence type="ECO:0000313" key="1">
    <source>
        <dbReference type="EMBL" id="EXJ10240.1"/>
    </source>
</evidence>
<protein>
    <submittedName>
        <fullName evidence="1">Uncharacterized protein</fullName>
    </submittedName>
</protein>
<dbReference type="STRING" id="1229521.D791_02798"/>
<accession>W9VI09</accession>
<dbReference type="RefSeq" id="WP_157682351.1">
    <property type="nucleotide sequence ID" value="NZ_AONB01000015.1"/>
</dbReference>
<organism evidence="1 2">
    <name type="scientific">Nitrincola nitratireducens</name>
    <dbReference type="NCBI Taxonomy" id="1229521"/>
    <lineage>
        <taxon>Bacteria</taxon>
        <taxon>Pseudomonadati</taxon>
        <taxon>Pseudomonadota</taxon>
        <taxon>Gammaproteobacteria</taxon>
        <taxon>Oceanospirillales</taxon>
        <taxon>Oceanospirillaceae</taxon>
        <taxon>Nitrincola</taxon>
    </lineage>
</organism>
<reference evidence="1 2" key="2">
    <citation type="journal article" date="2015" name="Syst. Appl. Microbiol.">
        <title>Nitrincola nitratireducens sp. nov. isolated from a haloalkaline crater lake.</title>
        <authorList>
            <person name="Singh A."/>
            <person name="Vaidya B."/>
            <person name="Tanuku N.R."/>
            <person name="Pinnaka A.K."/>
        </authorList>
    </citation>
    <scope>NUCLEOTIDE SEQUENCE [LARGE SCALE GENOMIC DNA]</scope>
    <source>
        <strain evidence="1 2">AK23</strain>
    </source>
</reference>
<dbReference type="AlphaFoldDB" id="W9VI09"/>
<keyword evidence="2" id="KW-1185">Reference proteome</keyword>
<comment type="caution">
    <text evidence="1">The sequence shown here is derived from an EMBL/GenBank/DDBJ whole genome shotgun (WGS) entry which is preliminary data.</text>
</comment>
<dbReference type="OrthoDB" id="4378831at2"/>
<dbReference type="EMBL" id="AONB01000015">
    <property type="protein sequence ID" value="EXJ10240.1"/>
    <property type="molecule type" value="Genomic_DNA"/>
</dbReference>
<reference evidence="2" key="1">
    <citation type="submission" date="2012-11" db="EMBL/GenBank/DDBJ databases">
        <authorList>
            <person name="Singh A."/>
            <person name="Pinnaka A.K."/>
            <person name="Vaidya B."/>
        </authorList>
    </citation>
    <scope>NUCLEOTIDE SEQUENCE [LARGE SCALE GENOMIC DNA]</scope>
    <source>
        <strain evidence="2">AK23</strain>
    </source>
</reference>
<name>W9VI09_9GAMM</name>
<sequence>MAIKSCDRQLTIGESAEATVNPKIKYVESGLLVSVGEQYSFSARGKWKDCHKICDAEGWSDGLIRIFMRFNRIPYQPYFLLCGVVGRDDRHAFPIGVQKEWTVPANLVGEPSGCLYLFANDIPFMYFNNYELDESQGGPLLVVITRIK</sequence>
<proteinExistence type="predicted"/>
<dbReference type="Proteomes" id="UP000019464">
    <property type="component" value="Unassembled WGS sequence"/>
</dbReference>
<gene>
    <name evidence="1" type="ORF">D791_02798</name>
</gene>
<evidence type="ECO:0000313" key="2">
    <source>
        <dbReference type="Proteomes" id="UP000019464"/>
    </source>
</evidence>